<proteinExistence type="predicted"/>
<gene>
    <name evidence="2" type="ORF">KK1_031555</name>
</gene>
<dbReference type="AlphaFoldDB" id="A0A151RWC4"/>
<feature type="region of interest" description="Disordered" evidence="1">
    <location>
        <begin position="1"/>
        <end position="26"/>
    </location>
</feature>
<reference evidence="2" key="1">
    <citation type="journal article" date="2012" name="Nat. Biotechnol.">
        <title>Draft genome sequence of pigeonpea (Cajanus cajan), an orphan legume crop of resource-poor farmers.</title>
        <authorList>
            <person name="Varshney R.K."/>
            <person name="Chen W."/>
            <person name="Li Y."/>
            <person name="Bharti A.K."/>
            <person name="Saxena R.K."/>
            <person name="Schlueter J.A."/>
            <person name="Donoghue M.T."/>
            <person name="Azam S."/>
            <person name="Fan G."/>
            <person name="Whaley A.M."/>
            <person name="Farmer A.D."/>
            <person name="Sheridan J."/>
            <person name="Iwata A."/>
            <person name="Tuteja R."/>
            <person name="Penmetsa R.V."/>
            <person name="Wu W."/>
            <person name="Upadhyaya H.D."/>
            <person name="Yang S.P."/>
            <person name="Shah T."/>
            <person name="Saxena K.B."/>
            <person name="Michael T."/>
            <person name="McCombie W.R."/>
            <person name="Yang B."/>
            <person name="Zhang G."/>
            <person name="Yang H."/>
            <person name="Wang J."/>
            <person name="Spillane C."/>
            <person name="Cook D.R."/>
            <person name="May G.D."/>
            <person name="Xu X."/>
            <person name="Jackson S.A."/>
        </authorList>
    </citation>
    <scope>NUCLEOTIDE SEQUENCE [LARGE SCALE GENOMIC DNA]</scope>
</reference>
<dbReference type="Gramene" id="C.cajan_31980.t">
    <property type="protein sequence ID" value="C.cajan_31980.t.cds1"/>
    <property type="gene ID" value="C.cajan_31980"/>
</dbReference>
<protein>
    <submittedName>
        <fullName evidence="2">Uncharacterized protein</fullName>
    </submittedName>
</protein>
<organism evidence="2 3">
    <name type="scientific">Cajanus cajan</name>
    <name type="common">Pigeon pea</name>
    <name type="synonym">Cajanus indicus</name>
    <dbReference type="NCBI Taxonomy" id="3821"/>
    <lineage>
        <taxon>Eukaryota</taxon>
        <taxon>Viridiplantae</taxon>
        <taxon>Streptophyta</taxon>
        <taxon>Embryophyta</taxon>
        <taxon>Tracheophyta</taxon>
        <taxon>Spermatophyta</taxon>
        <taxon>Magnoliopsida</taxon>
        <taxon>eudicotyledons</taxon>
        <taxon>Gunneridae</taxon>
        <taxon>Pentapetalae</taxon>
        <taxon>rosids</taxon>
        <taxon>fabids</taxon>
        <taxon>Fabales</taxon>
        <taxon>Fabaceae</taxon>
        <taxon>Papilionoideae</taxon>
        <taxon>50 kb inversion clade</taxon>
        <taxon>NPAAA clade</taxon>
        <taxon>indigoferoid/millettioid clade</taxon>
        <taxon>Phaseoleae</taxon>
        <taxon>Cajanus</taxon>
    </lineage>
</organism>
<dbReference type="Proteomes" id="UP000075243">
    <property type="component" value="Unassembled WGS sequence"/>
</dbReference>
<dbReference type="EMBL" id="KQ483545">
    <property type="protein sequence ID" value="KYP46852.1"/>
    <property type="molecule type" value="Genomic_DNA"/>
</dbReference>
<sequence>MDLDLALRIDSPPPLTDTSTSENKREMEMWEKSNRMSLMIMKKAIPEAF</sequence>
<name>A0A151RWC4_CAJCA</name>
<evidence type="ECO:0000313" key="2">
    <source>
        <dbReference type="EMBL" id="KYP46852.1"/>
    </source>
</evidence>
<evidence type="ECO:0000313" key="3">
    <source>
        <dbReference type="Proteomes" id="UP000075243"/>
    </source>
</evidence>
<evidence type="ECO:0000256" key="1">
    <source>
        <dbReference type="SAM" id="MobiDB-lite"/>
    </source>
</evidence>
<accession>A0A151RWC4</accession>
<keyword evidence="3" id="KW-1185">Reference proteome</keyword>